<evidence type="ECO:0000313" key="3">
    <source>
        <dbReference type="Proteomes" id="UP001295684"/>
    </source>
</evidence>
<comment type="caution">
    <text evidence="2">The sequence shown here is derived from an EMBL/GenBank/DDBJ whole genome shotgun (WGS) entry which is preliminary data.</text>
</comment>
<keyword evidence="1" id="KW-0812">Transmembrane</keyword>
<keyword evidence="1" id="KW-1133">Transmembrane helix</keyword>
<accession>A0AAD1XX50</accession>
<keyword evidence="3" id="KW-1185">Reference proteome</keyword>
<evidence type="ECO:0000256" key="1">
    <source>
        <dbReference type="SAM" id="Phobius"/>
    </source>
</evidence>
<organism evidence="2 3">
    <name type="scientific">Euplotes crassus</name>
    <dbReference type="NCBI Taxonomy" id="5936"/>
    <lineage>
        <taxon>Eukaryota</taxon>
        <taxon>Sar</taxon>
        <taxon>Alveolata</taxon>
        <taxon>Ciliophora</taxon>
        <taxon>Intramacronucleata</taxon>
        <taxon>Spirotrichea</taxon>
        <taxon>Hypotrichia</taxon>
        <taxon>Euplotida</taxon>
        <taxon>Euplotidae</taxon>
        <taxon>Moneuplotes</taxon>
    </lineage>
</organism>
<gene>
    <name evidence="2" type="ORF">ECRASSUSDP1_LOCUS21590</name>
</gene>
<dbReference type="AlphaFoldDB" id="A0AAD1XX50"/>
<feature type="transmembrane region" description="Helical" evidence="1">
    <location>
        <begin position="102"/>
        <end position="121"/>
    </location>
</feature>
<evidence type="ECO:0000313" key="2">
    <source>
        <dbReference type="EMBL" id="CAI2380161.1"/>
    </source>
</evidence>
<proteinExistence type="predicted"/>
<dbReference type="Proteomes" id="UP001295684">
    <property type="component" value="Unassembled WGS sequence"/>
</dbReference>
<sequence length="215" mass="25663">MFNLWSLRNNYWKNGTQWMGRIVARAMGEHNYELVRLEKRIAYANYYYVKQYILNKLSFEAPDVVNAFGVLQKEDTSHGFPFYRPHERNSDFALYNVNSEGWFQMWSVIAAIFVVGNWYWIADQHFSISSSNIDDDDLLRLKDAKATMIWERVFWSFTFTLHGQHAAAFVRELKFYTLTPDNPQLNVRASFNRKNPYGTDRYFKGWGEMRDMRLL</sequence>
<name>A0AAD1XX50_EUPCR</name>
<protein>
    <submittedName>
        <fullName evidence="2">Uncharacterized protein</fullName>
    </submittedName>
</protein>
<dbReference type="EMBL" id="CAMPGE010022088">
    <property type="protein sequence ID" value="CAI2380161.1"/>
    <property type="molecule type" value="Genomic_DNA"/>
</dbReference>
<keyword evidence="1" id="KW-0472">Membrane</keyword>
<reference evidence="2" key="1">
    <citation type="submission" date="2023-07" db="EMBL/GenBank/DDBJ databases">
        <authorList>
            <consortium name="AG Swart"/>
            <person name="Singh M."/>
            <person name="Singh A."/>
            <person name="Seah K."/>
            <person name="Emmerich C."/>
        </authorList>
    </citation>
    <scope>NUCLEOTIDE SEQUENCE</scope>
    <source>
        <strain evidence="2">DP1</strain>
    </source>
</reference>